<proteinExistence type="predicted"/>
<dbReference type="VEuPathDB" id="FungiDB:F9C07_2281006"/>
<feature type="transmembrane region" description="Helical" evidence="1">
    <location>
        <begin position="158"/>
        <end position="178"/>
    </location>
</feature>
<feature type="transmembrane region" description="Helical" evidence="1">
    <location>
        <begin position="286"/>
        <end position="307"/>
    </location>
</feature>
<feature type="transmembrane region" description="Helical" evidence="1">
    <location>
        <begin position="104"/>
        <end position="124"/>
    </location>
</feature>
<dbReference type="EMBL" id="ML734612">
    <property type="protein sequence ID" value="KAB8245423.1"/>
    <property type="molecule type" value="Genomic_DNA"/>
</dbReference>
<keyword evidence="1" id="KW-0472">Membrane</keyword>
<keyword evidence="1" id="KW-0812">Transmembrane</keyword>
<name>A0A5N6GY67_ASPFL</name>
<feature type="transmembrane region" description="Helical" evidence="1">
    <location>
        <begin position="35"/>
        <end position="56"/>
    </location>
</feature>
<feature type="transmembrane region" description="Helical" evidence="1">
    <location>
        <begin position="319"/>
        <end position="342"/>
    </location>
</feature>
<sequence>MSPVQVPKPNTDAMGRDIPVPKGLNKDVGLVYKRAVQVMVTVIVIFFAPLSFTYFFDKTHTSNLSDKVLAVLISPEFGYGAGSGTMSDVNGSQMIVYLRNLTAMFPHTIAGSIAITVGLVQFNATIQFKYPVIHRWLGRLYALCAVIIIFSGDPFAYILSSLSISVPITIACAIYAIWNGDIGTHREFMVLNYAFMLSAPIPRVQWITLGRLWGENKYIVNLYSSIFSGPFLVAASIFYLRQRHVRPSNPLLTSLNARLTAAASGFLGLLFLLTKGPSITGGSHPKAFWLALVPQLTFYMTLFTAFARAAKRRGDMRSYTAWVTYQNGLISAPLWSVFVMYMARDRMGCSEESLGMITVSGGVNQGLFISFMVYVFATSNLRNPAIRSVKSR</sequence>
<organism evidence="2">
    <name type="scientific">Aspergillus flavus</name>
    <dbReference type="NCBI Taxonomy" id="5059"/>
    <lineage>
        <taxon>Eukaryota</taxon>
        <taxon>Fungi</taxon>
        <taxon>Dikarya</taxon>
        <taxon>Ascomycota</taxon>
        <taxon>Pezizomycotina</taxon>
        <taxon>Eurotiomycetes</taxon>
        <taxon>Eurotiomycetidae</taxon>
        <taxon>Eurotiales</taxon>
        <taxon>Aspergillaceae</taxon>
        <taxon>Aspergillus</taxon>
        <taxon>Aspergillus subgen. Circumdati</taxon>
    </lineage>
</organism>
<feature type="transmembrane region" description="Helical" evidence="1">
    <location>
        <begin position="136"/>
        <end position="152"/>
    </location>
</feature>
<dbReference type="InterPro" id="IPR018750">
    <property type="entry name" value="DUF2306_membrane"/>
</dbReference>
<protein>
    <recommendedName>
        <fullName evidence="3">DUF2306 domain-containing protein</fullName>
    </recommendedName>
</protein>
<reference evidence="2" key="1">
    <citation type="submission" date="2019-04" db="EMBL/GenBank/DDBJ databases">
        <title>Friends and foes A comparative genomics study of 23 Aspergillus species from section Flavi.</title>
        <authorList>
            <consortium name="DOE Joint Genome Institute"/>
            <person name="Kjaerbolling I."/>
            <person name="Vesth T."/>
            <person name="Frisvad J.C."/>
            <person name="Nybo J.L."/>
            <person name="Theobald S."/>
            <person name="Kildgaard S."/>
            <person name="Isbrandt T."/>
            <person name="Kuo A."/>
            <person name="Sato A."/>
            <person name="Lyhne E.K."/>
            <person name="Kogle M.E."/>
            <person name="Wiebenga A."/>
            <person name="Kun R.S."/>
            <person name="Lubbers R.J."/>
            <person name="Makela M.R."/>
            <person name="Barry K."/>
            <person name="Chovatia M."/>
            <person name="Clum A."/>
            <person name="Daum C."/>
            <person name="Haridas S."/>
            <person name="He G."/>
            <person name="LaButti K."/>
            <person name="Lipzen A."/>
            <person name="Mondo S."/>
            <person name="Riley R."/>
            <person name="Salamov A."/>
            <person name="Simmons B.A."/>
            <person name="Magnuson J.K."/>
            <person name="Henrissat B."/>
            <person name="Mortensen U.H."/>
            <person name="Larsen T.O."/>
            <person name="Devries R.P."/>
            <person name="Grigoriev I.V."/>
            <person name="Machida M."/>
            <person name="Baker S.E."/>
            <person name="Andersen M.R."/>
        </authorList>
    </citation>
    <scope>NUCLEOTIDE SEQUENCE [LARGE SCALE GENOMIC DNA]</scope>
    <source>
        <strain evidence="2">CBS 121.62</strain>
    </source>
</reference>
<dbReference type="AlphaFoldDB" id="A0A5N6GY67"/>
<evidence type="ECO:0008006" key="3">
    <source>
        <dbReference type="Google" id="ProtNLM"/>
    </source>
</evidence>
<accession>A0A5N6GY67</accession>
<evidence type="ECO:0000313" key="2">
    <source>
        <dbReference type="EMBL" id="KAB8245423.1"/>
    </source>
</evidence>
<gene>
    <name evidence="2" type="ORF">BDV35DRAFT_405790</name>
</gene>
<dbReference type="VEuPathDB" id="FungiDB:AFLA_008112"/>
<feature type="transmembrane region" description="Helical" evidence="1">
    <location>
        <begin position="354"/>
        <end position="377"/>
    </location>
</feature>
<dbReference type="Proteomes" id="UP000325434">
    <property type="component" value="Unassembled WGS sequence"/>
</dbReference>
<keyword evidence="1" id="KW-1133">Transmembrane helix</keyword>
<dbReference type="Pfam" id="PF10067">
    <property type="entry name" value="DUF2306"/>
    <property type="match status" value="1"/>
</dbReference>
<feature type="transmembrane region" description="Helical" evidence="1">
    <location>
        <begin position="220"/>
        <end position="240"/>
    </location>
</feature>
<evidence type="ECO:0000256" key="1">
    <source>
        <dbReference type="SAM" id="Phobius"/>
    </source>
</evidence>
<feature type="transmembrane region" description="Helical" evidence="1">
    <location>
        <begin position="252"/>
        <end position="274"/>
    </location>
</feature>
<feature type="transmembrane region" description="Helical" evidence="1">
    <location>
        <begin position="190"/>
        <end position="208"/>
    </location>
</feature>